<dbReference type="AlphaFoldDB" id="A0A3B1BQI1"/>
<dbReference type="SUPFAM" id="SSF56954">
    <property type="entry name" value="Outer membrane efflux proteins (OEP)"/>
    <property type="match status" value="1"/>
</dbReference>
<dbReference type="PANTHER" id="PTHR30203:SF24">
    <property type="entry name" value="BLR4935 PROTEIN"/>
    <property type="match status" value="1"/>
</dbReference>
<organism evidence="1">
    <name type="scientific">hydrothermal vent metagenome</name>
    <dbReference type="NCBI Taxonomy" id="652676"/>
    <lineage>
        <taxon>unclassified sequences</taxon>
        <taxon>metagenomes</taxon>
        <taxon>ecological metagenomes</taxon>
    </lineage>
</organism>
<gene>
    <name evidence="1" type="ORF">MNBD_GAMMA24-2302</name>
</gene>
<dbReference type="Gene3D" id="1.20.1600.10">
    <property type="entry name" value="Outer membrane efflux proteins (OEP)"/>
    <property type="match status" value="1"/>
</dbReference>
<dbReference type="InterPro" id="IPR003423">
    <property type="entry name" value="OMP_efflux"/>
</dbReference>
<name>A0A3B1BQI1_9ZZZZ</name>
<dbReference type="EMBL" id="UOFZ01000175">
    <property type="protein sequence ID" value="VAX14463.1"/>
    <property type="molecule type" value="Genomic_DNA"/>
</dbReference>
<evidence type="ECO:0000313" key="1">
    <source>
        <dbReference type="EMBL" id="VAX14463.1"/>
    </source>
</evidence>
<dbReference type="InterPro" id="IPR010131">
    <property type="entry name" value="MdtP/NodT-like"/>
</dbReference>
<sequence>MFRKSLLLSVLLTSFLCTPLSAQSATVTGPKKITLDRIAPTTLTQSLQSVIERHPQKRAAQARLKASRAAVRAADNALYNPQLEIDSENASSDTSYIQLSQTLDMGDRRGSRTSVAQSRLLKAGADYDMTMQKLSHDLLIAIARKRTEDELATLAGRGLQLMREFANVAERRYKAGDLNQVELDLARLAYAEALMMRAQALSDAAAAKESLRAIFTRMPNSLPSLPDELPDAHLPADRDGFIRSLPVMRALEAAVSAKRYTVELRKSERSWDPTIALRGGREDSDTLVGATLTIPLNIRNTYRAEVEQAQQDLIRSEQLAQQTFLDQRARVLATTERYRLLQQAWNDWKKTGRVSVNRQLDLIKKLWRAGDMSTTEYLVQLKQALDTQSAGFKLRGRTWQAGFDWLLVTASINDWLRVDRVLPLR</sequence>
<proteinExistence type="predicted"/>
<dbReference type="Pfam" id="PF02321">
    <property type="entry name" value="OEP"/>
    <property type="match status" value="1"/>
</dbReference>
<accession>A0A3B1BQI1</accession>
<protein>
    <recommendedName>
        <fullName evidence="2">Heavy metal RND efflux outer membrane protein, CzcC family</fullName>
    </recommendedName>
</protein>
<reference evidence="1" key="1">
    <citation type="submission" date="2018-06" db="EMBL/GenBank/DDBJ databases">
        <authorList>
            <person name="Zhirakovskaya E."/>
        </authorList>
    </citation>
    <scope>NUCLEOTIDE SEQUENCE</scope>
</reference>
<dbReference type="GO" id="GO:0015562">
    <property type="term" value="F:efflux transmembrane transporter activity"/>
    <property type="evidence" value="ECO:0007669"/>
    <property type="project" value="InterPro"/>
</dbReference>
<evidence type="ECO:0008006" key="2">
    <source>
        <dbReference type="Google" id="ProtNLM"/>
    </source>
</evidence>
<dbReference type="PANTHER" id="PTHR30203">
    <property type="entry name" value="OUTER MEMBRANE CATION EFFLUX PROTEIN"/>
    <property type="match status" value="1"/>
</dbReference>